<keyword evidence="2 6" id="KW-0812">Transmembrane</keyword>
<evidence type="ECO:0000256" key="1">
    <source>
        <dbReference type="ARBA" id="ARBA00004141"/>
    </source>
</evidence>
<organism evidence="8 9">
    <name type="scientific">Cladonia borealis</name>
    <dbReference type="NCBI Taxonomy" id="184061"/>
    <lineage>
        <taxon>Eukaryota</taxon>
        <taxon>Fungi</taxon>
        <taxon>Dikarya</taxon>
        <taxon>Ascomycota</taxon>
        <taxon>Pezizomycotina</taxon>
        <taxon>Lecanoromycetes</taxon>
        <taxon>OSLEUM clade</taxon>
        <taxon>Lecanoromycetidae</taxon>
        <taxon>Lecanorales</taxon>
        <taxon>Lecanorineae</taxon>
        <taxon>Cladoniaceae</taxon>
        <taxon>Cladonia</taxon>
    </lineage>
</organism>
<evidence type="ECO:0000256" key="2">
    <source>
        <dbReference type="ARBA" id="ARBA00022692"/>
    </source>
</evidence>
<sequence>MSDSHWSAPKVRSEVFLGHHWAVAAVSLCFITFRLGVRIKYFHKIWADDVLIIVAWLILCAAATLYQSQSVNLYNQYPLATGKIPPTLVNMARERTLLSSTLAQYFPFYTALWTVKLSILLFFRRLFGERQSAPWLKAWWWLSPPLPYVLGLIASVHSLSAVYYNSCPNCAQQEQINYTWINLQISCATDIVTEIMILSIPVIRLWNVEISFNKKLALLGILCLTVITILFAVIRIGVMPNKTARTDVTWICLWAHVEAGIAVIVACLASFRQLFVKSANSVPHKQSSYPASSTNFSLSRIKSPFSHIFRPLPKASSKVANLLSPLRNQPRTVESLSSHKLVDGPVPFDMTHTEEDFGASNTLNFGGMEKLAQKIYTSV</sequence>
<protein>
    <recommendedName>
        <fullName evidence="7">Rhodopsin domain-containing protein</fullName>
    </recommendedName>
</protein>
<keyword evidence="3 6" id="KW-1133">Transmembrane helix</keyword>
<comment type="caution">
    <text evidence="8">The sequence shown here is derived from an EMBL/GenBank/DDBJ whole genome shotgun (WGS) entry which is preliminary data.</text>
</comment>
<evidence type="ECO:0000256" key="3">
    <source>
        <dbReference type="ARBA" id="ARBA00022989"/>
    </source>
</evidence>
<dbReference type="Proteomes" id="UP001166286">
    <property type="component" value="Unassembled WGS sequence"/>
</dbReference>
<accession>A0AA39QTT8</accession>
<evidence type="ECO:0000256" key="6">
    <source>
        <dbReference type="SAM" id="Phobius"/>
    </source>
</evidence>
<evidence type="ECO:0000313" key="8">
    <source>
        <dbReference type="EMBL" id="KAK0507608.1"/>
    </source>
</evidence>
<dbReference type="GO" id="GO:0016020">
    <property type="term" value="C:membrane"/>
    <property type="evidence" value="ECO:0007669"/>
    <property type="project" value="UniProtKB-SubCell"/>
</dbReference>
<evidence type="ECO:0000256" key="4">
    <source>
        <dbReference type="ARBA" id="ARBA00023136"/>
    </source>
</evidence>
<dbReference type="PANTHER" id="PTHR33048:SF47">
    <property type="entry name" value="INTEGRAL MEMBRANE PROTEIN-RELATED"/>
    <property type="match status" value="1"/>
</dbReference>
<feature type="domain" description="Rhodopsin" evidence="7">
    <location>
        <begin position="34"/>
        <end position="276"/>
    </location>
</feature>
<dbReference type="InterPro" id="IPR049326">
    <property type="entry name" value="Rhodopsin_dom_fungi"/>
</dbReference>
<feature type="transmembrane region" description="Helical" evidence="6">
    <location>
        <begin position="183"/>
        <end position="204"/>
    </location>
</feature>
<dbReference type="Pfam" id="PF20684">
    <property type="entry name" value="Fung_rhodopsin"/>
    <property type="match status" value="1"/>
</dbReference>
<keyword evidence="4 6" id="KW-0472">Membrane</keyword>
<dbReference type="InterPro" id="IPR052337">
    <property type="entry name" value="SAT4-like"/>
</dbReference>
<reference evidence="8" key="1">
    <citation type="submission" date="2023-03" db="EMBL/GenBank/DDBJ databases">
        <title>Complete genome of Cladonia borealis.</title>
        <authorList>
            <person name="Park H."/>
        </authorList>
    </citation>
    <scope>NUCLEOTIDE SEQUENCE</scope>
    <source>
        <strain evidence="8">ANT050790</strain>
    </source>
</reference>
<feature type="transmembrane region" description="Helical" evidence="6">
    <location>
        <begin position="248"/>
        <end position="271"/>
    </location>
</feature>
<name>A0AA39QTT8_9LECA</name>
<dbReference type="AlphaFoldDB" id="A0AA39QTT8"/>
<dbReference type="PANTHER" id="PTHR33048">
    <property type="entry name" value="PTH11-LIKE INTEGRAL MEMBRANE PROTEIN (AFU_ORTHOLOGUE AFUA_5G11245)"/>
    <property type="match status" value="1"/>
</dbReference>
<comment type="similarity">
    <text evidence="5">Belongs to the SAT4 family.</text>
</comment>
<gene>
    <name evidence="8" type="ORF">JMJ35_010131</name>
</gene>
<proteinExistence type="inferred from homology"/>
<feature type="transmembrane region" description="Helical" evidence="6">
    <location>
        <begin position="139"/>
        <end position="163"/>
    </location>
</feature>
<evidence type="ECO:0000313" key="9">
    <source>
        <dbReference type="Proteomes" id="UP001166286"/>
    </source>
</evidence>
<evidence type="ECO:0000256" key="5">
    <source>
        <dbReference type="ARBA" id="ARBA00038359"/>
    </source>
</evidence>
<feature type="transmembrane region" description="Helical" evidence="6">
    <location>
        <begin position="49"/>
        <end position="68"/>
    </location>
</feature>
<dbReference type="EMBL" id="JAFEKC020000023">
    <property type="protein sequence ID" value="KAK0507608.1"/>
    <property type="molecule type" value="Genomic_DNA"/>
</dbReference>
<evidence type="ECO:0000259" key="7">
    <source>
        <dbReference type="Pfam" id="PF20684"/>
    </source>
</evidence>
<feature type="transmembrane region" description="Helical" evidence="6">
    <location>
        <begin position="106"/>
        <end position="127"/>
    </location>
</feature>
<feature type="transmembrane region" description="Helical" evidence="6">
    <location>
        <begin position="20"/>
        <end position="37"/>
    </location>
</feature>
<comment type="subcellular location">
    <subcellularLocation>
        <location evidence="1">Membrane</location>
        <topology evidence="1">Multi-pass membrane protein</topology>
    </subcellularLocation>
</comment>
<feature type="transmembrane region" description="Helical" evidence="6">
    <location>
        <begin position="216"/>
        <end position="236"/>
    </location>
</feature>
<keyword evidence="9" id="KW-1185">Reference proteome</keyword>